<keyword evidence="5 7" id="KW-1133">Transmembrane helix</keyword>
<dbReference type="AlphaFoldDB" id="A0A9N9ZX95"/>
<feature type="signal peptide" evidence="8">
    <location>
        <begin position="1"/>
        <end position="23"/>
    </location>
</feature>
<comment type="similarity">
    <text evidence="2">Belongs to the chloride channel MCLC family.</text>
</comment>
<comment type="subcellular location">
    <subcellularLocation>
        <location evidence="1">Membrane</location>
        <topology evidence="1">Multi-pass membrane protein</topology>
    </subcellularLocation>
</comment>
<dbReference type="EMBL" id="OU963862">
    <property type="protein sequence ID" value="CAH0381117.1"/>
    <property type="molecule type" value="Genomic_DNA"/>
</dbReference>
<proteinExistence type="inferred from homology"/>
<keyword evidence="10" id="KW-1185">Reference proteome</keyword>
<evidence type="ECO:0000256" key="6">
    <source>
        <dbReference type="ARBA" id="ARBA00023136"/>
    </source>
</evidence>
<name>A0A9N9ZX95_BEMTA</name>
<gene>
    <name evidence="9" type="ORF">BEMITA_LOCUS796</name>
</gene>
<keyword evidence="8" id="KW-0732">Signal</keyword>
<evidence type="ECO:0000256" key="7">
    <source>
        <dbReference type="SAM" id="Phobius"/>
    </source>
</evidence>
<sequence>MDYRVCLALLSLLFTKLLPLVLCQTIDPFDMRDYDRKTKTMKSTSNMLSLVDQDQQQCADCLRFIQEYCETSVANELQTHPSVAMKASDMPHDEMFRTHMMRLINVLLNKSGFKESKKGSKDQESLLSVKLSPNQVSILKDFGRSGNPAVLRDVNDILSAQVTSYYPPICADDMFQKIYGAKEFFSQSTLIILGIIFMAGAFFYNVFVLKQIRLAFLCLLATIFFTGYFWTYWKLYEEVMSDIRRITTHHDMSDCIPRTETFWWFFTYTTPADDRKCKELYDAKHITPLSRLTPTIVFFETIKIFWTGPMSEIASVTVSLYKELSYYAPWYIKWTVLPIVFIFVGVIFILLAALLSGKRFKLSHPIFGAIDLGNDVSYQQQTSIKSETAFKVVKCEDGSDPKLSCLTCGASWSQTAAVITTRTVVEGNVKTDSVDGAPIGISTGSGLIAVLQNMSRFLLRQQRPIREVALLPVRPCIKSKPDGETIFTNEGLQSLTEDQDNLVTLEDCSDSDGEDKENRITITSNADFYNLPESDEPIMRCSRQQNNIVLNADNRVLSAPLPSTSLGPKQKFFDNIKFTRSPDPQEKKLIPILVQPRIPKEGSGEPFASCGGSGEPSPVRVGSPLGETLRHNDGYFAESNRRIRKELRFRQMSAKLYSPPSKDDIKVVESIFLSKCRKEEKKRKLSI</sequence>
<feature type="transmembrane region" description="Helical" evidence="7">
    <location>
        <begin position="331"/>
        <end position="355"/>
    </location>
</feature>
<evidence type="ECO:0000256" key="5">
    <source>
        <dbReference type="ARBA" id="ARBA00022989"/>
    </source>
</evidence>
<dbReference type="InterPro" id="IPR009231">
    <property type="entry name" value="Chloride_chnl_CLIC-like"/>
</dbReference>
<organism evidence="9 10">
    <name type="scientific">Bemisia tabaci</name>
    <name type="common">Sweetpotato whitefly</name>
    <name type="synonym">Aleurodes tabaci</name>
    <dbReference type="NCBI Taxonomy" id="7038"/>
    <lineage>
        <taxon>Eukaryota</taxon>
        <taxon>Metazoa</taxon>
        <taxon>Ecdysozoa</taxon>
        <taxon>Arthropoda</taxon>
        <taxon>Hexapoda</taxon>
        <taxon>Insecta</taxon>
        <taxon>Pterygota</taxon>
        <taxon>Neoptera</taxon>
        <taxon>Paraneoptera</taxon>
        <taxon>Hemiptera</taxon>
        <taxon>Sternorrhyncha</taxon>
        <taxon>Aleyrodoidea</taxon>
        <taxon>Aleyrodidae</taxon>
        <taxon>Aleyrodinae</taxon>
        <taxon>Bemisia</taxon>
    </lineage>
</organism>
<evidence type="ECO:0000313" key="9">
    <source>
        <dbReference type="EMBL" id="CAH0381117.1"/>
    </source>
</evidence>
<evidence type="ECO:0000256" key="2">
    <source>
        <dbReference type="ARBA" id="ARBA00005944"/>
    </source>
</evidence>
<protein>
    <recommendedName>
        <fullName evidence="3">Chloride channel CLIC-like protein 1</fullName>
    </recommendedName>
</protein>
<dbReference type="PANTHER" id="PTHR34093:SF1">
    <property type="entry name" value="CHLORIDE CHANNEL CLIC-LIKE PROTEIN 1"/>
    <property type="match status" value="1"/>
</dbReference>
<dbReference type="Proteomes" id="UP001152759">
    <property type="component" value="Chromosome 1"/>
</dbReference>
<evidence type="ECO:0000256" key="3">
    <source>
        <dbReference type="ARBA" id="ARBA00015571"/>
    </source>
</evidence>
<dbReference type="GO" id="GO:0005783">
    <property type="term" value="C:endoplasmic reticulum"/>
    <property type="evidence" value="ECO:0007669"/>
    <property type="project" value="TreeGrafter"/>
</dbReference>
<evidence type="ECO:0000256" key="1">
    <source>
        <dbReference type="ARBA" id="ARBA00004141"/>
    </source>
</evidence>
<accession>A0A9N9ZX95</accession>
<keyword evidence="6 7" id="KW-0472">Membrane</keyword>
<reference evidence="9" key="1">
    <citation type="submission" date="2021-12" db="EMBL/GenBank/DDBJ databases">
        <authorList>
            <person name="King R."/>
        </authorList>
    </citation>
    <scope>NUCLEOTIDE SEQUENCE</scope>
</reference>
<keyword evidence="4 7" id="KW-0812">Transmembrane</keyword>
<evidence type="ECO:0000313" key="10">
    <source>
        <dbReference type="Proteomes" id="UP001152759"/>
    </source>
</evidence>
<dbReference type="PANTHER" id="PTHR34093">
    <property type="entry name" value="CHLORIDE CHANNEL CLIC-LIKE PROTEIN 1"/>
    <property type="match status" value="1"/>
</dbReference>
<feature type="transmembrane region" description="Helical" evidence="7">
    <location>
        <begin position="214"/>
        <end position="233"/>
    </location>
</feature>
<dbReference type="KEGG" id="btab:109041204"/>
<feature type="chain" id="PRO_5040449521" description="Chloride channel CLIC-like protein 1" evidence="8">
    <location>
        <begin position="24"/>
        <end position="687"/>
    </location>
</feature>
<evidence type="ECO:0000256" key="4">
    <source>
        <dbReference type="ARBA" id="ARBA00022692"/>
    </source>
</evidence>
<evidence type="ECO:0000256" key="8">
    <source>
        <dbReference type="SAM" id="SignalP"/>
    </source>
</evidence>
<dbReference type="GO" id="GO:0016020">
    <property type="term" value="C:membrane"/>
    <property type="evidence" value="ECO:0007669"/>
    <property type="project" value="UniProtKB-SubCell"/>
</dbReference>
<dbReference type="GO" id="GO:0005254">
    <property type="term" value="F:chloride channel activity"/>
    <property type="evidence" value="ECO:0007669"/>
    <property type="project" value="TreeGrafter"/>
</dbReference>
<feature type="transmembrane region" description="Helical" evidence="7">
    <location>
        <begin position="184"/>
        <end position="207"/>
    </location>
</feature>